<keyword evidence="5" id="KW-1185">Reference proteome</keyword>
<evidence type="ECO:0000313" key="4">
    <source>
        <dbReference type="EMBL" id="KIV89673.1"/>
    </source>
</evidence>
<dbReference type="GO" id="GO:0045290">
    <property type="term" value="F:D-arabinose 1-dehydrogenase [NAD(P)+] activity"/>
    <property type="evidence" value="ECO:0007669"/>
    <property type="project" value="InterPro"/>
</dbReference>
<dbReference type="InterPro" id="IPR023210">
    <property type="entry name" value="NADP_OxRdtase_dom"/>
</dbReference>
<dbReference type="GeneID" id="27324902"/>
<evidence type="ECO:0000256" key="1">
    <source>
        <dbReference type="ARBA" id="ARBA00023002"/>
    </source>
</evidence>
<accession>A0A0D1ZSA3</accession>
<dbReference type="Gene3D" id="3.20.20.100">
    <property type="entry name" value="NADP-dependent oxidoreductase domain"/>
    <property type="match status" value="1"/>
</dbReference>
<dbReference type="STRING" id="212818.A0A0D1ZSA3"/>
<dbReference type="OMA" id="FPRSSYK"/>
<feature type="region of interest" description="Disordered" evidence="2">
    <location>
        <begin position="415"/>
        <end position="441"/>
    </location>
</feature>
<dbReference type="SUPFAM" id="SSF51430">
    <property type="entry name" value="NAD(P)-linked oxidoreductase"/>
    <property type="match status" value="1"/>
</dbReference>
<evidence type="ECO:0000259" key="3">
    <source>
        <dbReference type="Pfam" id="PF00248"/>
    </source>
</evidence>
<dbReference type="HOGENOM" id="CLU_023205_7_0_1"/>
<dbReference type="PANTHER" id="PTHR42686:SF1">
    <property type="entry name" value="GH17980P-RELATED"/>
    <property type="match status" value="1"/>
</dbReference>
<dbReference type="AlphaFoldDB" id="A0A0D1ZSA3"/>
<gene>
    <name evidence="4" type="ORF">PV10_07057</name>
</gene>
<keyword evidence="1" id="KW-0560">Oxidoreductase</keyword>
<dbReference type="InterPro" id="IPR036812">
    <property type="entry name" value="NAD(P)_OxRdtase_dom_sf"/>
</dbReference>
<protein>
    <recommendedName>
        <fullName evidence="3">NADP-dependent oxidoreductase domain-containing protein</fullName>
    </recommendedName>
</protein>
<name>A0A0D1ZSA3_EXOME</name>
<dbReference type="InterPro" id="IPR044480">
    <property type="entry name" value="Ara2-like"/>
</dbReference>
<dbReference type="VEuPathDB" id="FungiDB:PV10_07057"/>
<reference evidence="4 5" key="1">
    <citation type="submission" date="2015-01" db="EMBL/GenBank/DDBJ databases">
        <title>The Genome Sequence of Exophiala mesophila CBS40295.</title>
        <authorList>
            <consortium name="The Broad Institute Genomics Platform"/>
            <person name="Cuomo C."/>
            <person name="de Hoog S."/>
            <person name="Gorbushina A."/>
            <person name="Stielow B."/>
            <person name="Teixiera M."/>
            <person name="Abouelleil A."/>
            <person name="Chapman S.B."/>
            <person name="Priest M."/>
            <person name="Young S.K."/>
            <person name="Wortman J."/>
            <person name="Nusbaum C."/>
            <person name="Birren B."/>
        </authorList>
    </citation>
    <scope>NUCLEOTIDE SEQUENCE [LARGE SCALE GENOMIC DNA]</scope>
    <source>
        <strain evidence="4 5">CBS 40295</strain>
    </source>
</reference>
<sequence length="441" mass="48904">MPRPTRPLSDSLPPLIFGTATFNYQYNVDPYALSTTALVQSALVNGVHAFDTSPYYGPAEEILGAALDSDFIRTHFPRQTYHILTKVGRVAADEFDYSPEWIRKSVQRSCKRLRTTYLDVVYCHDCEFVSPQEVLTAVTELRRIRDQDGTLQYVGISGYPVDVLCQLAEMILRETGEPIDIVQSYANYTLQNTRLMSHGLQPLLNSGVDVVTNASPLGMGILRRNGPSVGAMGNWHPAPDDLRQACIDAGAWANARGEKLEVVAVRFALESWLRDGASVGTYASPYNTSDHTSTLTTYKSRERIGVSVIGVSKIEELDETIRIWRSVLDGLADDLDAELGTITPSESVSDHDWSLLRRQTIRVLARGIRDVIGPRWVDHAWDSPEPGFVNKRTIQHLDKAKVEYSVAVEAIPDTAMLTPPSEADDSDRLEEVPPLRSVSSG</sequence>
<organism evidence="4 5">
    <name type="scientific">Exophiala mesophila</name>
    <name type="common">Black yeast-like fungus</name>
    <dbReference type="NCBI Taxonomy" id="212818"/>
    <lineage>
        <taxon>Eukaryota</taxon>
        <taxon>Fungi</taxon>
        <taxon>Dikarya</taxon>
        <taxon>Ascomycota</taxon>
        <taxon>Pezizomycotina</taxon>
        <taxon>Eurotiomycetes</taxon>
        <taxon>Chaetothyriomycetidae</taxon>
        <taxon>Chaetothyriales</taxon>
        <taxon>Herpotrichiellaceae</taxon>
        <taxon>Exophiala</taxon>
    </lineage>
</organism>
<proteinExistence type="predicted"/>
<dbReference type="Proteomes" id="UP000054302">
    <property type="component" value="Unassembled WGS sequence"/>
</dbReference>
<dbReference type="CDD" id="cd19164">
    <property type="entry name" value="AKR_ARA2"/>
    <property type="match status" value="1"/>
</dbReference>
<dbReference type="OrthoDB" id="5286008at2759"/>
<evidence type="ECO:0000256" key="2">
    <source>
        <dbReference type="SAM" id="MobiDB-lite"/>
    </source>
</evidence>
<evidence type="ECO:0000313" key="5">
    <source>
        <dbReference type="Proteomes" id="UP000054302"/>
    </source>
</evidence>
<dbReference type="GO" id="GO:0005829">
    <property type="term" value="C:cytosol"/>
    <property type="evidence" value="ECO:0007669"/>
    <property type="project" value="TreeGrafter"/>
</dbReference>
<dbReference type="FunFam" id="3.20.20.100:FF:000037">
    <property type="entry name" value="L-galactose dehydrogenase (L-GalDH)"/>
    <property type="match status" value="1"/>
</dbReference>
<dbReference type="EMBL" id="KN847524">
    <property type="protein sequence ID" value="KIV89673.1"/>
    <property type="molecule type" value="Genomic_DNA"/>
</dbReference>
<dbReference type="RefSeq" id="XP_016221247.1">
    <property type="nucleotide sequence ID" value="XM_016371915.1"/>
</dbReference>
<feature type="domain" description="NADP-dependent oxidoreductase" evidence="3">
    <location>
        <begin position="14"/>
        <end position="329"/>
    </location>
</feature>
<dbReference type="InterPro" id="IPR020471">
    <property type="entry name" value="AKR"/>
</dbReference>
<dbReference type="Pfam" id="PF00248">
    <property type="entry name" value="Aldo_ket_red"/>
    <property type="match status" value="1"/>
</dbReference>
<dbReference type="PANTHER" id="PTHR42686">
    <property type="entry name" value="GH17980P-RELATED"/>
    <property type="match status" value="1"/>
</dbReference>
<dbReference type="GO" id="GO:0070485">
    <property type="term" value="P:dehydro-D-arabinono-1,4-lactone biosynthetic process"/>
    <property type="evidence" value="ECO:0007669"/>
    <property type="project" value="TreeGrafter"/>
</dbReference>